<protein>
    <submittedName>
        <fullName evidence="1">Uncharacterized protein</fullName>
    </submittedName>
</protein>
<name>A0A382P4B5_9ZZZZ</name>
<dbReference type="EMBL" id="UINC01104475">
    <property type="protein sequence ID" value="SVC67647.1"/>
    <property type="molecule type" value="Genomic_DNA"/>
</dbReference>
<evidence type="ECO:0000313" key="1">
    <source>
        <dbReference type="EMBL" id="SVC67647.1"/>
    </source>
</evidence>
<sequence length="25" mass="2896">MLRAVGFQGKLELYIDDMMCFLLTS</sequence>
<accession>A0A382P4B5</accession>
<gene>
    <name evidence="1" type="ORF">METZ01_LOCUS320501</name>
</gene>
<proteinExistence type="predicted"/>
<feature type="non-terminal residue" evidence="1">
    <location>
        <position position="25"/>
    </location>
</feature>
<dbReference type="AlphaFoldDB" id="A0A382P4B5"/>
<organism evidence="1">
    <name type="scientific">marine metagenome</name>
    <dbReference type="NCBI Taxonomy" id="408172"/>
    <lineage>
        <taxon>unclassified sequences</taxon>
        <taxon>metagenomes</taxon>
        <taxon>ecological metagenomes</taxon>
    </lineage>
</organism>
<reference evidence="1" key="1">
    <citation type="submission" date="2018-05" db="EMBL/GenBank/DDBJ databases">
        <authorList>
            <person name="Lanie J.A."/>
            <person name="Ng W.-L."/>
            <person name="Kazmierczak K.M."/>
            <person name="Andrzejewski T.M."/>
            <person name="Davidsen T.M."/>
            <person name="Wayne K.J."/>
            <person name="Tettelin H."/>
            <person name="Glass J.I."/>
            <person name="Rusch D."/>
            <person name="Podicherti R."/>
            <person name="Tsui H.-C.T."/>
            <person name="Winkler M.E."/>
        </authorList>
    </citation>
    <scope>NUCLEOTIDE SEQUENCE</scope>
</reference>